<accession>A0AAD6Z9T6</accession>
<feature type="compositionally biased region" description="Polar residues" evidence="1">
    <location>
        <begin position="14"/>
        <end position="29"/>
    </location>
</feature>
<evidence type="ECO:0000313" key="3">
    <source>
        <dbReference type="Proteomes" id="UP001218218"/>
    </source>
</evidence>
<feature type="region of interest" description="Disordered" evidence="1">
    <location>
        <begin position="1"/>
        <end position="59"/>
    </location>
</feature>
<evidence type="ECO:0000256" key="1">
    <source>
        <dbReference type="SAM" id="MobiDB-lite"/>
    </source>
</evidence>
<keyword evidence="3" id="KW-1185">Reference proteome</keyword>
<dbReference type="CDD" id="cd21037">
    <property type="entry name" value="MLKL_NTD"/>
    <property type="match status" value="1"/>
</dbReference>
<dbReference type="Gene3D" id="1.20.930.20">
    <property type="entry name" value="Adaptor protein Cbl, N-terminal domain"/>
    <property type="match status" value="1"/>
</dbReference>
<gene>
    <name evidence="2" type="ORF">DFH08DRAFT_896932</name>
</gene>
<dbReference type="InterPro" id="IPR036537">
    <property type="entry name" value="Adaptor_Cbl_N_dom_sf"/>
</dbReference>
<organism evidence="2 3">
    <name type="scientific">Mycena albidolilacea</name>
    <dbReference type="NCBI Taxonomy" id="1033008"/>
    <lineage>
        <taxon>Eukaryota</taxon>
        <taxon>Fungi</taxon>
        <taxon>Dikarya</taxon>
        <taxon>Basidiomycota</taxon>
        <taxon>Agaricomycotina</taxon>
        <taxon>Agaricomycetes</taxon>
        <taxon>Agaricomycetidae</taxon>
        <taxon>Agaricales</taxon>
        <taxon>Marasmiineae</taxon>
        <taxon>Mycenaceae</taxon>
        <taxon>Mycena</taxon>
    </lineage>
</organism>
<comment type="caution">
    <text evidence="2">The sequence shown here is derived from an EMBL/GenBank/DDBJ whole genome shotgun (WGS) entry which is preliminary data.</text>
</comment>
<feature type="region of interest" description="Disordered" evidence="1">
    <location>
        <begin position="349"/>
        <end position="369"/>
    </location>
</feature>
<feature type="compositionally biased region" description="Basic residues" evidence="1">
    <location>
        <begin position="41"/>
        <end position="51"/>
    </location>
</feature>
<dbReference type="GO" id="GO:0007166">
    <property type="term" value="P:cell surface receptor signaling pathway"/>
    <property type="evidence" value="ECO:0007669"/>
    <property type="project" value="InterPro"/>
</dbReference>
<protein>
    <submittedName>
        <fullName evidence="2">Uncharacterized protein</fullName>
    </submittedName>
</protein>
<dbReference type="AlphaFoldDB" id="A0AAD6Z9T6"/>
<dbReference type="EMBL" id="JARIHO010000072">
    <property type="protein sequence ID" value="KAJ7312398.1"/>
    <property type="molecule type" value="Genomic_DNA"/>
</dbReference>
<name>A0AAD6Z9T6_9AGAR</name>
<evidence type="ECO:0000313" key="2">
    <source>
        <dbReference type="EMBL" id="KAJ7312398.1"/>
    </source>
</evidence>
<reference evidence="2" key="1">
    <citation type="submission" date="2023-03" db="EMBL/GenBank/DDBJ databases">
        <title>Massive genome expansion in bonnet fungi (Mycena s.s.) driven by repeated elements and novel gene families across ecological guilds.</title>
        <authorList>
            <consortium name="Lawrence Berkeley National Laboratory"/>
            <person name="Harder C.B."/>
            <person name="Miyauchi S."/>
            <person name="Viragh M."/>
            <person name="Kuo A."/>
            <person name="Thoen E."/>
            <person name="Andreopoulos B."/>
            <person name="Lu D."/>
            <person name="Skrede I."/>
            <person name="Drula E."/>
            <person name="Henrissat B."/>
            <person name="Morin E."/>
            <person name="Kohler A."/>
            <person name="Barry K."/>
            <person name="LaButti K."/>
            <person name="Morin E."/>
            <person name="Salamov A."/>
            <person name="Lipzen A."/>
            <person name="Mereny Z."/>
            <person name="Hegedus B."/>
            <person name="Baldrian P."/>
            <person name="Stursova M."/>
            <person name="Weitz H."/>
            <person name="Taylor A."/>
            <person name="Grigoriev I.V."/>
            <person name="Nagy L.G."/>
            <person name="Martin F."/>
            <person name="Kauserud H."/>
        </authorList>
    </citation>
    <scope>NUCLEOTIDE SEQUENCE</scope>
    <source>
        <strain evidence="2">CBHHK002</strain>
    </source>
</reference>
<dbReference type="Proteomes" id="UP001218218">
    <property type="component" value="Unassembled WGS sequence"/>
</dbReference>
<dbReference type="InterPro" id="IPR059179">
    <property type="entry name" value="MLKL-like_MCAfunc"/>
</dbReference>
<feature type="region of interest" description="Disordered" evidence="1">
    <location>
        <begin position="248"/>
        <end position="291"/>
    </location>
</feature>
<proteinExistence type="predicted"/>
<sequence>MPRRASSPGPGPSNLSRASSPPTTPNSEPISLGDADDTLSRSRHSWIHRSPPRSTTPSRFDVELERTRIKVTKALGSIVQVAGDQVLPIAAEALSVVPIPALAPAAKILDSIWKSVNAVQTNRSACLRLTDRCANLLLAIQDKVARSGDAVARELEAHLKTLEQSFSDIDDFFKEQVELPFMYRWIKRDEIHESITRHNQSVNDCIMLFSLGVNLSHMAASLQMQQSMHAHQLELVTPAQVSMLLAQDETNPPSPISEADSEAPHLTNFPPAGTPQTLHGDIPSPSGKPYEIQQFEDDADSANDADDLRRVLRSALDAPDNRTVTRILQIPSADMSVPAMTKALLQELEREQQQPVPPAGSSPSPRTRTLTWPVDGIPARQVALLNRQFVEVALEVLKRMSAHTDIRIQPPSSNNSSRSAHWSWGTETAITTPLLTDNPLLPESSIPDDRPIDPLQAATEIRYRMSLSHAFHHLSVTLPLWTPTLVELGAVGYLAKPAGAFQTLFNCRDPGGTSNGRLSDIPRLPSVSTVIQKQNQGRGLHTRSVRLVDKFKLNQSTLVIKRTYAISALGETAHLIAEKDEYEYFEHHDVLKKWFRGNVQAIVDAYHPEFLREELFLVVGTLNVRDHALFVNHGSADPEESFETQFHVISSPRPGQAWGYFKPFPKEETHEASQTICKVSNSGSGLNTVLLSRLRFRPDELEPTAH</sequence>